<name>A0A921Q8C8_SORBI</name>
<dbReference type="AlphaFoldDB" id="A0A921Q8C8"/>
<reference evidence="2" key="2">
    <citation type="submission" date="2020-10" db="EMBL/GenBank/DDBJ databases">
        <authorList>
            <person name="Cooper E.A."/>
            <person name="Brenton Z.W."/>
            <person name="Flinn B.S."/>
            <person name="Jenkins J."/>
            <person name="Shu S."/>
            <person name="Flowers D."/>
            <person name="Luo F."/>
            <person name="Wang Y."/>
            <person name="Xia P."/>
            <person name="Barry K."/>
            <person name="Daum C."/>
            <person name="Lipzen A."/>
            <person name="Yoshinaga Y."/>
            <person name="Schmutz J."/>
            <person name="Saski C."/>
            <person name="Vermerris W."/>
            <person name="Kresovich S."/>
        </authorList>
    </citation>
    <scope>NUCLEOTIDE SEQUENCE</scope>
</reference>
<sequence>MLDNTFLCSLTHVQWCVVVEGCIVLLVCNFKRRTHSYQKRKRGKKRWACVVVGCSNCCLVAMNSKVHQCNIG</sequence>
<organism evidence="2 3">
    <name type="scientific">Sorghum bicolor</name>
    <name type="common">Sorghum</name>
    <name type="synonym">Sorghum vulgare</name>
    <dbReference type="NCBI Taxonomy" id="4558"/>
    <lineage>
        <taxon>Eukaryota</taxon>
        <taxon>Viridiplantae</taxon>
        <taxon>Streptophyta</taxon>
        <taxon>Embryophyta</taxon>
        <taxon>Tracheophyta</taxon>
        <taxon>Spermatophyta</taxon>
        <taxon>Magnoliopsida</taxon>
        <taxon>Liliopsida</taxon>
        <taxon>Poales</taxon>
        <taxon>Poaceae</taxon>
        <taxon>PACMAD clade</taxon>
        <taxon>Panicoideae</taxon>
        <taxon>Andropogonodae</taxon>
        <taxon>Andropogoneae</taxon>
        <taxon>Sorghinae</taxon>
        <taxon>Sorghum</taxon>
    </lineage>
</organism>
<keyword evidence="1" id="KW-0812">Transmembrane</keyword>
<accession>A0A921Q8C8</accession>
<dbReference type="Proteomes" id="UP000807115">
    <property type="component" value="Chromosome 9"/>
</dbReference>
<feature type="transmembrane region" description="Helical" evidence="1">
    <location>
        <begin position="12"/>
        <end position="30"/>
    </location>
</feature>
<comment type="caution">
    <text evidence="2">The sequence shown here is derived from an EMBL/GenBank/DDBJ whole genome shotgun (WGS) entry which is preliminary data.</text>
</comment>
<evidence type="ECO:0000256" key="1">
    <source>
        <dbReference type="SAM" id="Phobius"/>
    </source>
</evidence>
<keyword evidence="1" id="KW-0472">Membrane</keyword>
<evidence type="ECO:0000313" key="3">
    <source>
        <dbReference type="Proteomes" id="UP000807115"/>
    </source>
</evidence>
<evidence type="ECO:0000313" key="2">
    <source>
        <dbReference type="EMBL" id="KAG0517364.1"/>
    </source>
</evidence>
<dbReference type="EMBL" id="CM027688">
    <property type="protein sequence ID" value="KAG0517364.1"/>
    <property type="molecule type" value="Genomic_DNA"/>
</dbReference>
<gene>
    <name evidence="2" type="ORF">BDA96_09G083100</name>
</gene>
<keyword evidence="1" id="KW-1133">Transmembrane helix</keyword>
<protein>
    <submittedName>
        <fullName evidence="2">Uncharacterized protein</fullName>
    </submittedName>
</protein>
<reference evidence="2" key="1">
    <citation type="journal article" date="2019" name="BMC Genomics">
        <title>A new reference genome for Sorghum bicolor reveals high levels of sequence similarity between sweet and grain genotypes: implications for the genetics of sugar metabolism.</title>
        <authorList>
            <person name="Cooper E.A."/>
            <person name="Brenton Z.W."/>
            <person name="Flinn B.S."/>
            <person name="Jenkins J."/>
            <person name="Shu S."/>
            <person name="Flowers D."/>
            <person name="Luo F."/>
            <person name="Wang Y."/>
            <person name="Xia P."/>
            <person name="Barry K."/>
            <person name="Daum C."/>
            <person name="Lipzen A."/>
            <person name="Yoshinaga Y."/>
            <person name="Schmutz J."/>
            <person name="Saski C."/>
            <person name="Vermerris W."/>
            <person name="Kresovich S."/>
        </authorList>
    </citation>
    <scope>NUCLEOTIDE SEQUENCE</scope>
</reference>
<proteinExistence type="predicted"/>